<keyword evidence="8" id="KW-0732">Signal</keyword>
<organism evidence="10 11">
    <name type="scientific">Mesorhizobium shonense</name>
    <dbReference type="NCBI Taxonomy" id="1209948"/>
    <lineage>
        <taxon>Bacteria</taxon>
        <taxon>Pseudomonadati</taxon>
        <taxon>Pseudomonadota</taxon>
        <taxon>Alphaproteobacteria</taxon>
        <taxon>Hyphomicrobiales</taxon>
        <taxon>Phyllobacteriaceae</taxon>
        <taxon>Mesorhizobium</taxon>
    </lineage>
</organism>
<dbReference type="EMBL" id="JBEPLM010000009">
    <property type="protein sequence ID" value="MET3595312.1"/>
    <property type="molecule type" value="Genomic_DNA"/>
</dbReference>
<evidence type="ECO:0000256" key="3">
    <source>
        <dbReference type="ARBA" id="ARBA00022475"/>
    </source>
</evidence>
<keyword evidence="11" id="KW-1185">Reference proteome</keyword>
<dbReference type="PROSITE" id="PS50928">
    <property type="entry name" value="ABC_TM1"/>
    <property type="match status" value="1"/>
</dbReference>
<keyword evidence="3" id="KW-1003">Cell membrane</keyword>
<dbReference type="RefSeq" id="WP_354416736.1">
    <property type="nucleotide sequence ID" value="NZ_JBEPLM010000009.1"/>
</dbReference>
<evidence type="ECO:0000256" key="4">
    <source>
        <dbReference type="ARBA" id="ARBA00022692"/>
    </source>
</evidence>
<dbReference type="SUPFAM" id="SSF161098">
    <property type="entry name" value="MetI-like"/>
    <property type="match status" value="1"/>
</dbReference>
<evidence type="ECO:0000256" key="2">
    <source>
        <dbReference type="ARBA" id="ARBA00022448"/>
    </source>
</evidence>
<feature type="transmembrane region" description="Helical" evidence="7">
    <location>
        <begin position="226"/>
        <end position="252"/>
    </location>
</feature>
<keyword evidence="2 7" id="KW-0813">Transport</keyword>
<keyword evidence="5 7" id="KW-1133">Transmembrane helix</keyword>
<keyword evidence="6 7" id="KW-0472">Membrane</keyword>
<feature type="domain" description="ABC transmembrane type-1" evidence="9">
    <location>
        <begin position="64"/>
        <end position="244"/>
    </location>
</feature>
<comment type="subcellular location">
    <subcellularLocation>
        <location evidence="1 7">Cell membrane</location>
        <topology evidence="1 7">Multi-pass membrane protein</topology>
    </subcellularLocation>
</comment>
<name>A0ABV2HZ29_9HYPH</name>
<feature type="transmembrane region" description="Helical" evidence="7">
    <location>
        <begin position="72"/>
        <end position="93"/>
    </location>
</feature>
<proteinExistence type="inferred from homology"/>
<dbReference type="Pfam" id="PF00528">
    <property type="entry name" value="BPD_transp_1"/>
    <property type="match status" value="1"/>
</dbReference>
<keyword evidence="4 7" id="KW-0812">Transmembrane</keyword>
<sequence length="261" mass="27918">MIGLQLGRWLRRACSLAICLSFWQMASTLKLDFGVVTFSNVPLPADVASAGLEFFHSPRLFSHVVSSLERVFAGYGIAAVAGVTLGLLIGRLRFAGDFLQAPLELLRPIPAVAWIPLAVLMFPSSELSMIFITFTGALFPILINTVHGVENIDPRLIASARSLGSTRSAMLLEVIIPGAAPSVVTGLVIGMGTSWFCLVTAEMISGQYGIGYYTWESYTLQNYPEIIVGMIVIGLLGMASSAALKAVGAALLPWHSKEAKS</sequence>
<evidence type="ECO:0000256" key="1">
    <source>
        <dbReference type="ARBA" id="ARBA00004651"/>
    </source>
</evidence>
<dbReference type="InterPro" id="IPR000515">
    <property type="entry name" value="MetI-like"/>
</dbReference>
<feature type="transmembrane region" description="Helical" evidence="7">
    <location>
        <begin position="170"/>
        <end position="196"/>
    </location>
</feature>
<evidence type="ECO:0000259" key="9">
    <source>
        <dbReference type="PROSITE" id="PS50928"/>
    </source>
</evidence>
<dbReference type="Gene3D" id="1.10.3720.10">
    <property type="entry name" value="MetI-like"/>
    <property type="match status" value="1"/>
</dbReference>
<dbReference type="InterPro" id="IPR035906">
    <property type="entry name" value="MetI-like_sf"/>
</dbReference>
<feature type="chain" id="PRO_5045375001" evidence="8">
    <location>
        <begin position="27"/>
        <end position="261"/>
    </location>
</feature>
<evidence type="ECO:0000313" key="10">
    <source>
        <dbReference type="EMBL" id="MET3595312.1"/>
    </source>
</evidence>
<protein>
    <submittedName>
        <fullName evidence="10">NitT/TauT family transport system permease protein</fullName>
    </submittedName>
</protein>
<dbReference type="CDD" id="cd06261">
    <property type="entry name" value="TM_PBP2"/>
    <property type="match status" value="1"/>
</dbReference>
<evidence type="ECO:0000256" key="5">
    <source>
        <dbReference type="ARBA" id="ARBA00022989"/>
    </source>
</evidence>
<evidence type="ECO:0000256" key="7">
    <source>
        <dbReference type="RuleBase" id="RU363032"/>
    </source>
</evidence>
<evidence type="ECO:0000256" key="8">
    <source>
        <dbReference type="SAM" id="SignalP"/>
    </source>
</evidence>
<feature type="transmembrane region" description="Helical" evidence="7">
    <location>
        <begin position="105"/>
        <end position="123"/>
    </location>
</feature>
<feature type="transmembrane region" description="Helical" evidence="7">
    <location>
        <begin position="129"/>
        <end position="149"/>
    </location>
</feature>
<feature type="signal peptide" evidence="8">
    <location>
        <begin position="1"/>
        <end position="26"/>
    </location>
</feature>
<dbReference type="PANTHER" id="PTHR30151:SF0">
    <property type="entry name" value="ABC TRANSPORTER PERMEASE PROTEIN MJ0413-RELATED"/>
    <property type="match status" value="1"/>
</dbReference>
<evidence type="ECO:0000313" key="11">
    <source>
        <dbReference type="Proteomes" id="UP001549036"/>
    </source>
</evidence>
<reference evidence="10 11" key="1">
    <citation type="submission" date="2024-06" db="EMBL/GenBank/DDBJ databases">
        <title>Genomic Encyclopedia of Type Strains, Phase IV (KMG-IV): sequencing the most valuable type-strain genomes for metagenomic binning, comparative biology and taxonomic classification.</title>
        <authorList>
            <person name="Goeker M."/>
        </authorList>
    </citation>
    <scope>NUCLEOTIDE SEQUENCE [LARGE SCALE GENOMIC DNA]</scope>
    <source>
        <strain evidence="10 11">DSM 29846</strain>
    </source>
</reference>
<accession>A0ABV2HZ29</accession>
<dbReference type="Proteomes" id="UP001549036">
    <property type="component" value="Unassembled WGS sequence"/>
</dbReference>
<comment type="similarity">
    <text evidence="7">Belongs to the binding-protein-dependent transport system permease family.</text>
</comment>
<evidence type="ECO:0000256" key="6">
    <source>
        <dbReference type="ARBA" id="ARBA00023136"/>
    </source>
</evidence>
<comment type="caution">
    <text evidence="10">The sequence shown here is derived from an EMBL/GenBank/DDBJ whole genome shotgun (WGS) entry which is preliminary data.</text>
</comment>
<gene>
    <name evidence="10" type="ORF">ABID26_004724</name>
</gene>
<dbReference type="PANTHER" id="PTHR30151">
    <property type="entry name" value="ALKANE SULFONATE ABC TRANSPORTER-RELATED, MEMBRANE SUBUNIT"/>
    <property type="match status" value="1"/>
</dbReference>